<sequence length="69" mass="7317">MTIDDTKRTVEILNQARALSTPGPTRAAVAEEAMRCGGYLGLSQWTEARACADHALDMARGLATLVVGN</sequence>
<accession>A0A6M3LMN8</accession>
<name>A0A6M3LMN8_9ZZZZ</name>
<dbReference type="EMBL" id="MT143350">
    <property type="protein sequence ID" value="QJA95863.1"/>
    <property type="molecule type" value="Genomic_DNA"/>
</dbReference>
<dbReference type="AlphaFoldDB" id="A0A6M3LMN8"/>
<evidence type="ECO:0000313" key="1">
    <source>
        <dbReference type="EMBL" id="QJA95863.1"/>
    </source>
</evidence>
<reference evidence="1" key="1">
    <citation type="submission" date="2020-03" db="EMBL/GenBank/DDBJ databases">
        <title>The deep terrestrial virosphere.</title>
        <authorList>
            <person name="Holmfeldt K."/>
            <person name="Nilsson E."/>
            <person name="Simone D."/>
            <person name="Lopez-Fernandez M."/>
            <person name="Wu X."/>
            <person name="de Brujin I."/>
            <person name="Lundin D."/>
            <person name="Andersson A."/>
            <person name="Bertilsson S."/>
            <person name="Dopson M."/>
        </authorList>
    </citation>
    <scope>NUCLEOTIDE SEQUENCE</scope>
    <source>
        <strain evidence="1">MM415B05123</strain>
    </source>
</reference>
<protein>
    <submittedName>
        <fullName evidence="1">Uncharacterized protein</fullName>
    </submittedName>
</protein>
<proteinExistence type="predicted"/>
<gene>
    <name evidence="1" type="ORF">MM415B05123_0011</name>
</gene>
<organism evidence="1">
    <name type="scientific">viral metagenome</name>
    <dbReference type="NCBI Taxonomy" id="1070528"/>
    <lineage>
        <taxon>unclassified sequences</taxon>
        <taxon>metagenomes</taxon>
        <taxon>organismal metagenomes</taxon>
    </lineage>
</organism>